<evidence type="ECO:0000256" key="3">
    <source>
        <dbReference type="ARBA" id="ARBA00022679"/>
    </source>
</evidence>
<dbReference type="CDD" id="cd03784">
    <property type="entry name" value="GT1_Gtf-like"/>
    <property type="match status" value="1"/>
</dbReference>
<dbReference type="InterPro" id="IPR002213">
    <property type="entry name" value="UDP_glucos_trans"/>
</dbReference>
<evidence type="ECO:0000256" key="1">
    <source>
        <dbReference type="ARBA" id="ARBA00009995"/>
    </source>
</evidence>
<dbReference type="GO" id="GO:0008194">
    <property type="term" value="F:UDP-glycosyltransferase activity"/>
    <property type="evidence" value="ECO:0007669"/>
    <property type="project" value="InterPro"/>
</dbReference>
<accession>A0AAG5D2L0</accession>
<keyword evidence="7" id="KW-1185">Reference proteome</keyword>
<keyword evidence="3" id="KW-0808">Transferase</keyword>
<evidence type="ECO:0000256" key="2">
    <source>
        <dbReference type="ARBA" id="ARBA00022676"/>
    </source>
</evidence>
<dbReference type="Pfam" id="PF00201">
    <property type="entry name" value="UDPGT"/>
    <property type="match status" value="1"/>
</dbReference>
<feature type="transmembrane region" description="Helical" evidence="4">
    <location>
        <begin position="481"/>
        <end position="503"/>
    </location>
</feature>
<dbReference type="Gene3D" id="3.40.50.2000">
    <property type="entry name" value="Glycogen Phosphorylase B"/>
    <property type="match status" value="2"/>
</dbReference>
<keyword evidence="2" id="KW-0328">Glycosyltransferase</keyword>
<keyword evidence="5" id="KW-0732">Signal</keyword>
<evidence type="ECO:0000313" key="6">
    <source>
        <dbReference type="EnsemblMetazoa" id="ENSAATROPP005124"/>
    </source>
</evidence>
<dbReference type="PANTHER" id="PTHR48043:SF159">
    <property type="entry name" value="EG:EG0003.4 PROTEIN-RELATED"/>
    <property type="match status" value="1"/>
</dbReference>
<proteinExistence type="inferred from homology"/>
<dbReference type="Proteomes" id="UP000075880">
    <property type="component" value="Unassembled WGS sequence"/>
</dbReference>
<feature type="signal peptide" evidence="5">
    <location>
        <begin position="1"/>
        <end position="22"/>
    </location>
</feature>
<sequence>MMVNHAVASLIVLVATLRIIQCANILVLMSVPSQSHFIWIRPIVHRLAEGHHNVTVLSVNVDRNAPKNVSYIHLENSYNTLYGNETAKNDILKRSNEAAVEATISFYRFGLLGCEGAVTSDGLKHLLQYPPEFRFDLIIYDFTCGPCLLGLLEKFHRAPLVSITGFGVPQFTERLVGGHKAASYVPHFTQLTDAPMPFGQRFVNVYVHLFDALYRRLVFLPKLTAIAQRGFDFPLPDLTELEKRTLIMLTNSNPALDPPEALPPNVIPVGGLQIVDPKPLPDELDAFIASAPKGAVLFAMGTNFKSKMFTPERQLMFLDAFAALPEYHILWKFDDDRLPGRASSNVLVRPWLPQNDILAQPRLRAFITHCGLMSTQEATYHAVPTVGIPIYVDQHLNLHRSIQAGAAVKLDLASLTSAKIVAALREVLENDSYQQAVSKRSLLFRDQPEKPLDRAIWWIEWALRHPHEDRLRSDTIEMHAFAANGYDVAFCSFLLFLAIFVAARKTLSKLRCSASTRSKSKVA</sequence>
<evidence type="ECO:0000256" key="4">
    <source>
        <dbReference type="SAM" id="Phobius"/>
    </source>
</evidence>
<dbReference type="SUPFAM" id="SSF53756">
    <property type="entry name" value="UDP-Glycosyltransferase/glycogen phosphorylase"/>
    <property type="match status" value="1"/>
</dbReference>
<evidence type="ECO:0008006" key="8">
    <source>
        <dbReference type="Google" id="ProtNLM"/>
    </source>
</evidence>
<keyword evidence="4" id="KW-1133">Transmembrane helix</keyword>
<reference evidence="6" key="1">
    <citation type="submission" date="2024-04" db="UniProtKB">
        <authorList>
            <consortium name="EnsemblMetazoa"/>
        </authorList>
    </citation>
    <scope>IDENTIFICATION</scope>
    <source>
        <strain evidence="6">EBRO</strain>
    </source>
</reference>
<dbReference type="FunFam" id="3.40.50.2000:FF:000144">
    <property type="entry name" value="UDP-glucuronosyltransferase"/>
    <property type="match status" value="1"/>
</dbReference>
<feature type="chain" id="PRO_5042491288" description="Glucuronosyltransferase" evidence="5">
    <location>
        <begin position="23"/>
        <end position="523"/>
    </location>
</feature>
<protein>
    <recommendedName>
        <fullName evidence="8">Glucuronosyltransferase</fullName>
    </recommendedName>
</protein>
<dbReference type="PANTHER" id="PTHR48043">
    <property type="entry name" value="EG:EG0003.4 PROTEIN-RELATED"/>
    <property type="match status" value="1"/>
</dbReference>
<organism evidence="6 7">
    <name type="scientific">Anopheles atroparvus</name>
    <name type="common">European mosquito</name>
    <dbReference type="NCBI Taxonomy" id="41427"/>
    <lineage>
        <taxon>Eukaryota</taxon>
        <taxon>Metazoa</taxon>
        <taxon>Ecdysozoa</taxon>
        <taxon>Arthropoda</taxon>
        <taxon>Hexapoda</taxon>
        <taxon>Insecta</taxon>
        <taxon>Pterygota</taxon>
        <taxon>Neoptera</taxon>
        <taxon>Endopterygota</taxon>
        <taxon>Diptera</taxon>
        <taxon>Nematocera</taxon>
        <taxon>Culicoidea</taxon>
        <taxon>Culicidae</taxon>
        <taxon>Anophelinae</taxon>
        <taxon>Anopheles</taxon>
    </lineage>
</organism>
<dbReference type="EnsemblMetazoa" id="ENSAATROPT005540">
    <property type="protein sequence ID" value="ENSAATROPP005124"/>
    <property type="gene ID" value="ENSAATROPG004457"/>
</dbReference>
<dbReference type="FunFam" id="3.40.50.2000:FF:000021">
    <property type="entry name" value="UDP-glucuronosyltransferase"/>
    <property type="match status" value="1"/>
</dbReference>
<comment type="similarity">
    <text evidence="1">Belongs to the UDP-glycosyltransferase family.</text>
</comment>
<dbReference type="AlphaFoldDB" id="A0AAG5D2L0"/>
<keyword evidence="4" id="KW-0472">Membrane</keyword>
<name>A0AAG5D2L0_ANOAO</name>
<evidence type="ECO:0000256" key="5">
    <source>
        <dbReference type="SAM" id="SignalP"/>
    </source>
</evidence>
<dbReference type="InterPro" id="IPR050271">
    <property type="entry name" value="UDP-glycosyltransferase"/>
</dbReference>
<keyword evidence="4" id="KW-0812">Transmembrane</keyword>
<evidence type="ECO:0000313" key="7">
    <source>
        <dbReference type="Proteomes" id="UP000075880"/>
    </source>
</evidence>